<dbReference type="InterPro" id="IPR032675">
    <property type="entry name" value="LRR_dom_sf"/>
</dbReference>
<gene>
    <name evidence="1" type="ORF">MSAN_01690000</name>
</gene>
<protein>
    <submittedName>
        <fullName evidence="1">F-box domain-containing protein</fullName>
    </submittedName>
</protein>
<evidence type="ECO:0000313" key="2">
    <source>
        <dbReference type="Proteomes" id="UP000623467"/>
    </source>
</evidence>
<organism evidence="1 2">
    <name type="scientific">Mycena sanguinolenta</name>
    <dbReference type="NCBI Taxonomy" id="230812"/>
    <lineage>
        <taxon>Eukaryota</taxon>
        <taxon>Fungi</taxon>
        <taxon>Dikarya</taxon>
        <taxon>Basidiomycota</taxon>
        <taxon>Agaricomycotina</taxon>
        <taxon>Agaricomycetes</taxon>
        <taxon>Agaricomycetidae</taxon>
        <taxon>Agaricales</taxon>
        <taxon>Marasmiineae</taxon>
        <taxon>Mycenaceae</taxon>
        <taxon>Mycena</taxon>
    </lineage>
</organism>
<dbReference type="EMBL" id="JACAZH010000015">
    <property type="protein sequence ID" value="KAF7349638.1"/>
    <property type="molecule type" value="Genomic_DNA"/>
</dbReference>
<keyword evidence="2" id="KW-1185">Reference proteome</keyword>
<evidence type="ECO:0000313" key="1">
    <source>
        <dbReference type="EMBL" id="KAF7349638.1"/>
    </source>
</evidence>
<accession>A0A8H6XWQ4</accession>
<dbReference type="OrthoDB" id="2269034at2759"/>
<sequence>MRHVCQKCGHHNTWDNASGPRDTIREDGNATAASLRAVLANLEAELARFNIYAADYVSAVLKQKKDVKIQLQGIVYPILSLPTEIIAGIFVECLPENRRRRFSRKHAPLLLMWVCRRWRDIAVSTSELWNFLRIRCLNVSPSSDKTMVRRGALSTPWLSRAQSRPLSLTVYLDRKFLEGREVHDDISGAEPLDISAILPRLESLDIKLSTSKTQSLTSWNSPVPRLRFLSLSSPDSLIKILENFPSLTDLTCLLDLEGFDPLDQAPLIFPNLRTLEIGSRGYPSYVPEENIEIRVLNPLTLPHLACFHCSTSPDADLITDFMSRSACAIRDLKCEFHREDPAEICDTLALFPSVETLDIDIQVDLPFFLVGIDTQDKPPLRSPRLLPRPQHLTIRYSGPTAREEPFNYSDIIDVLHRRREHSTTAELRSLHLMIDETSEWEWYPGKTLAAEFRRLIDDGLDFTIGVHGDVVWPDA</sequence>
<dbReference type="Proteomes" id="UP000623467">
    <property type="component" value="Unassembled WGS sequence"/>
</dbReference>
<proteinExistence type="predicted"/>
<dbReference type="AlphaFoldDB" id="A0A8H6XWQ4"/>
<dbReference type="Gene3D" id="3.80.10.10">
    <property type="entry name" value="Ribonuclease Inhibitor"/>
    <property type="match status" value="1"/>
</dbReference>
<reference evidence="1" key="1">
    <citation type="submission" date="2020-05" db="EMBL/GenBank/DDBJ databases">
        <title>Mycena genomes resolve the evolution of fungal bioluminescence.</title>
        <authorList>
            <person name="Tsai I.J."/>
        </authorList>
    </citation>
    <scope>NUCLEOTIDE SEQUENCE</scope>
    <source>
        <strain evidence="1">160909Yilan</strain>
    </source>
</reference>
<name>A0A8H6XWQ4_9AGAR</name>
<comment type="caution">
    <text evidence="1">The sequence shown here is derived from an EMBL/GenBank/DDBJ whole genome shotgun (WGS) entry which is preliminary data.</text>
</comment>